<feature type="transmembrane region" description="Helical" evidence="1">
    <location>
        <begin position="95"/>
        <end position="113"/>
    </location>
</feature>
<name>A0ABS5TWX0_9CELL</name>
<sequence length="354" mass="39587">MTWRLPPRWVRRVVLAPLVVLLALVVLPVGVLVAAFVGAVMTWLLPGRLRIVRAVWMALFYLYWDAAILVVAFALWVGSGFGWQLQRPAFRRAHYVFAGAMMRILFWQVRWTLRLQIDIVDADLGRTLEGQPVLVASRHGGPGDSFILVHALLNWFAREPRIVLKDTLQWDPAVDVLLNRLPMQFITPHSTRRPGAPGLSAAVGRLASDLDGDDALLIFPEGGNVTPRRRLARIEALRRNGQPELAAQAEQMTNVMAPHAGGLLAAVDAAPAAGVVFVAHTGLDRLVTVRDVWRELPMDKRIVMKGWTVLPQDVPRGRDEQEAWLFDHWTGIDSWIDEQNRVEAALAPRARPGR</sequence>
<dbReference type="SUPFAM" id="SSF69593">
    <property type="entry name" value="Glycerol-3-phosphate (1)-acyltransferase"/>
    <property type="match status" value="1"/>
</dbReference>
<gene>
    <name evidence="3" type="ORF">KIN34_04985</name>
</gene>
<evidence type="ECO:0000259" key="2">
    <source>
        <dbReference type="Pfam" id="PF01553"/>
    </source>
</evidence>
<dbReference type="Proteomes" id="UP000722125">
    <property type="component" value="Unassembled WGS sequence"/>
</dbReference>
<protein>
    <submittedName>
        <fullName evidence="3">1-acyl-sn-glycerol-3-phosphate acyltransferase</fullName>
    </submittedName>
</protein>
<keyword evidence="1" id="KW-1133">Transmembrane helix</keyword>
<feature type="domain" description="Phospholipid/glycerol acyltransferase" evidence="2">
    <location>
        <begin position="129"/>
        <end position="230"/>
    </location>
</feature>
<evidence type="ECO:0000313" key="3">
    <source>
        <dbReference type="EMBL" id="MBT0993640.1"/>
    </source>
</evidence>
<reference evidence="3 4" key="1">
    <citation type="submission" date="2021-05" db="EMBL/GenBank/DDBJ databases">
        <title>Description of Cellulomonas sp. DKR-3 sp. nov.</title>
        <authorList>
            <person name="Dahal R.H."/>
            <person name="Chaudhary D.K."/>
        </authorList>
    </citation>
    <scope>NUCLEOTIDE SEQUENCE [LARGE SCALE GENOMIC DNA]</scope>
    <source>
        <strain evidence="3 4">DKR-3</strain>
    </source>
</reference>
<feature type="transmembrane region" description="Helical" evidence="1">
    <location>
        <begin position="61"/>
        <end position="83"/>
    </location>
</feature>
<comment type="caution">
    <text evidence="3">The sequence shown here is derived from an EMBL/GenBank/DDBJ whole genome shotgun (WGS) entry which is preliminary data.</text>
</comment>
<keyword evidence="3" id="KW-0012">Acyltransferase</keyword>
<proteinExistence type="predicted"/>
<accession>A0ABS5TWX0</accession>
<dbReference type="InterPro" id="IPR002123">
    <property type="entry name" value="Plipid/glycerol_acylTrfase"/>
</dbReference>
<keyword evidence="3" id="KW-0808">Transferase</keyword>
<feature type="transmembrane region" description="Helical" evidence="1">
    <location>
        <begin position="12"/>
        <end position="41"/>
    </location>
</feature>
<evidence type="ECO:0000313" key="4">
    <source>
        <dbReference type="Proteomes" id="UP000722125"/>
    </source>
</evidence>
<evidence type="ECO:0000256" key="1">
    <source>
        <dbReference type="SAM" id="Phobius"/>
    </source>
</evidence>
<keyword evidence="1" id="KW-0472">Membrane</keyword>
<organism evidence="3 4">
    <name type="scientific">Cellulomonas fulva</name>
    <dbReference type="NCBI Taxonomy" id="2835530"/>
    <lineage>
        <taxon>Bacteria</taxon>
        <taxon>Bacillati</taxon>
        <taxon>Actinomycetota</taxon>
        <taxon>Actinomycetes</taxon>
        <taxon>Micrococcales</taxon>
        <taxon>Cellulomonadaceae</taxon>
        <taxon>Cellulomonas</taxon>
    </lineage>
</organism>
<dbReference type="Pfam" id="PF01553">
    <property type="entry name" value="Acyltransferase"/>
    <property type="match status" value="1"/>
</dbReference>
<dbReference type="RefSeq" id="WP_214347542.1">
    <property type="nucleotide sequence ID" value="NZ_JAHBOH010000001.1"/>
</dbReference>
<dbReference type="EMBL" id="JAHBOH010000001">
    <property type="protein sequence ID" value="MBT0993640.1"/>
    <property type="molecule type" value="Genomic_DNA"/>
</dbReference>
<dbReference type="GO" id="GO:0016746">
    <property type="term" value="F:acyltransferase activity"/>
    <property type="evidence" value="ECO:0007669"/>
    <property type="project" value="UniProtKB-KW"/>
</dbReference>
<keyword evidence="1" id="KW-0812">Transmembrane</keyword>
<keyword evidence="4" id="KW-1185">Reference proteome</keyword>